<dbReference type="Proteomes" id="UP000605992">
    <property type="component" value="Unassembled WGS sequence"/>
</dbReference>
<dbReference type="AlphaFoldDB" id="A0A8J3UZC2"/>
<sequence>MSRMSDSRRKGRRRTDLPRLPQGTGEKAVLAGAPPPTREPLASPPHAHAGRPSARSTRELEAELAERTADVQRVKAEYDNYRKRVQRDRLAVREAALANVLRGLLPVLDAIARARELGEVRGGFQLVAEALEDELSALGLESFGEPGEGFDPTLHEALIHAHSTEVDRPTCSEILAAGYRIGDRLLRPAYVRVIEPPTPAGGR</sequence>
<dbReference type="GO" id="GO:0005737">
    <property type="term" value="C:cytoplasm"/>
    <property type="evidence" value="ECO:0007669"/>
    <property type="project" value="UniProtKB-SubCell"/>
</dbReference>
<evidence type="ECO:0000256" key="6">
    <source>
        <dbReference type="SAM" id="MobiDB-lite"/>
    </source>
</evidence>
<accession>A0A8J3UZC2</accession>
<dbReference type="PRINTS" id="PR00773">
    <property type="entry name" value="GRPEPROTEIN"/>
</dbReference>
<dbReference type="GO" id="GO:0006457">
    <property type="term" value="P:protein folding"/>
    <property type="evidence" value="ECO:0007669"/>
    <property type="project" value="InterPro"/>
</dbReference>
<comment type="similarity">
    <text evidence="1 3 5">Belongs to the GrpE family.</text>
</comment>
<dbReference type="Pfam" id="PF01025">
    <property type="entry name" value="GrpE"/>
    <property type="match status" value="1"/>
</dbReference>
<dbReference type="GO" id="GO:0000774">
    <property type="term" value="F:adenyl-nucleotide exchange factor activity"/>
    <property type="evidence" value="ECO:0007669"/>
    <property type="project" value="InterPro"/>
</dbReference>
<comment type="subunit">
    <text evidence="3">Homodimer.</text>
</comment>
<organism evidence="7 8">
    <name type="scientific">Planotetraspora thailandica</name>
    <dbReference type="NCBI Taxonomy" id="487172"/>
    <lineage>
        <taxon>Bacteria</taxon>
        <taxon>Bacillati</taxon>
        <taxon>Actinomycetota</taxon>
        <taxon>Actinomycetes</taxon>
        <taxon>Streptosporangiales</taxon>
        <taxon>Streptosporangiaceae</taxon>
        <taxon>Planotetraspora</taxon>
    </lineage>
</organism>
<protein>
    <recommendedName>
        <fullName evidence="3 4">Protein GrpE</fullName>
    </recommendedName>
    <alternativeName>
        <fullName evidence="3">HSP-70 cofactor</fullName>
    </alternativeName>
</protein>
<evidence type="ECO:0000256" key="3">
    <source>
        <dbReference type="HAMAP-Rule" id="MF_01151"/>
    </source>
</evidence>
<evidence type="ECO:0000256" key="2">
    <source>
        <dbReference type="ARBA" id="ARBA00023186"/>
    </source>
</evidence>
<comment type="function">
    <text evidence="3 4">Participates actively in the response to hyperosmotic and heat shock by preventing the aggregation of stress-denatured proteins, in association with DnaK and GrpE. It is the nucleotide exchange factor for DnaK and may function as a thermosensor. Unfolded proteins bind initially to DnaJ; upon interaction with the DnaJ-bound protein, DnaK hydrolyzes its bound ATP, resulting in the formation of a stable complex. GrpE releases ADP from DnaK; ATP binding to DnaK triggers the release of the substrate protein, thus completing the reaction cycle. Several rounds of ATP-dependent interactions between DnaJ, DnaK and GrpE are required for fully efficient folding.</text>
</comment>
<proteinExistence type="inferred from homology"/>
<keyword evidence="8" id="KW-1185">Reference proteome</keyword>
<dbReference type="InterPro" id="IPR009012">
    <property type="entry name" value="GrpE_head"/>
</dbReference>
<dbReference type="PANTHER" id="PTHR21237">
    <property type="entry name" value="GRPE PROTEIN"/>
    <property type="match status" value="1"/>
</dbReference>
<reference evidence="7" key="1">
    <citation type="submission" date="2021-01" db="EMBL/GenBank/DDBJ databases">
        <title>Whole genome shotgun sequence of Planotetraspora thailandica NBRC 104271.</title>
        <authorList>
            <person name="Komaki H."/>
            <person name="Tamura T."/>
        </authorList>
    </citation>
    <scope>NUCLEOTIDE SEQUENCE</scope>
    <source>
        <strain evidence="7">NBRC 104271</strain>
    </source>
</reference>
<name>A0A8J3UZC2_9ACTN</name>
<gene>
    <name evidence="7" type="primary">grpE_2</name>
    <name evidence="3" type="synonym">grpE</name>
    <name evidence="7" type="ORF">Pth03_27510</name>
</gene>
<keyword evidence="3" id="KW-0963">Cytoplasm</keyword>
<dbReference type="PROSITE" id="PS01071">
    <property type="entry name" value="GRPE"/>
    <property type="match status" value="1"/>
</dbReference>
<evidence type="ECO:0000313" key="8">
    <source>
        <dbReference type="Proteomes" id="UP000605992"/>
    </source>
</evidence>
<evidence type="ECO:0000313" key="7">
    <source>
        <dbReference type="EMBL" id="GII54362.1"/>
    </source>
</evidence>
<dbReference type="CDD" id="cd00446">
    <property type="entry name" value="GrpE"/>
    <property type="match status" value="1"/>
</dbReference>
<dbReference type="SUPFAM" id="SSF51064">
    <property type="entry name" value="Head domain of nucleotide exchange factor GrpE"/>
    <property type="match status" value="1"/>
</dbReference>
<evidence type="ECO:0000256" key="1">
    <source>
        <dbReference type="ARBA" id="ARBA00009054"/>
    </source>
</evidence>
<comment type="caution">
    <text evidence="7">The sequence shown here is derived from an EMBL/GenBank/DDBJ whole genome shotgun (WGS) entry which is preliminary data.</text>
</comment>
<dbReference type="HAMAP" id="MF_01151">
    <property type="entry name" value="GrpE"/>
    <property type="match status" value="1"/>
</dbReference>
<keyword evidence="2 3" id="KW-0143">Chaperone</keyword>
<dbReference type="InterPro" id="IPR000740">
    <property type="entry name" value="GrpE"/>
</dbReference>
<dbReference type="GO" id="GO:0042803">
    <property type="term" value="F:protein homodimerization activity"/>
    <property type="evidence" value="ECO:0007669"/>
    <property type="project" value="InterPro"/>
</dbReference>
<dbReference type="SUPFAM" id="SSF58014">
    <property type="entry name" value="Coiled-coil domain of nucleotide exchange factor GrpE"/>
    <property type="match status" value="1"/>
</dbReference>
<dbReference type="PANTHER" id="PTHR21237:SF23">
    <property type="entry name" value="GRPE PROTEIN HOMOLOG, MITOCHONDRIAL"/>
    <property type="match status" value="1"/>
</dbReference>
<feature type="region of interest" description="Disordered" evidence="6">
    <location>
        <begin position="1"/>
        <end position="58"/>
    </location>
</feature>
<keyword evidence="3 4" id="KW-0346">Stress response</keyword>
<dbReference type="InterPro" id="IPR013805">
    <property type="entry name" value="GrpE_CC"/>
</dbReference>
<dbReference type="Gene3D" id="3.90.20.20">
    <property type="match status" value="1"/>
</dbReference>
<dbReference type="EMBL" id="BOOR01000017">
    <property type="protein sequence ID" value="GII54362.1"/>
    <property type="molecule type" value="Genomic_DNA"/>
</dbReference>
<evidence type="ECO:0000256" key="4">
    <source>
        <dbReference type="RuleBase" id="RU000639"/>
    </source>
</evidence>
<dbReference type="Gene3D" id="2.30.22.10">
    <property type="entry name" value="Head domain of nucleotide exchange factor GrpE"/>
    <property type="match status" value="1"/>
</dbReference>
<dbReference type="GO" id="GO:0051082">
    <property type="term" value="F:unfolded protein binding"/>
    <property type="evidence" value="ECO:0007669"/>
    <property type="project" value="TreeGrafter"/>
</dbReference>
<evidence type="ECO:0000256" key="5">
    <source>
        <dbReference type="RuleBase" id="RU004478"/>
    </source>
</evidence>
<dbReference type="GO" id="GO:0051087">
    <property type="term" value="F:protein-folding chaperone binding"/>
    <property type="evidence" value="ECO:0007669"/>
    <property type="project" value="InterPro"/>
</dbReference>
<comment type="subcellular location">
    <subcellularLocation>
        <location evidence="3">Cytoplasm</location>
    </subcellularLocation>
</comment>